<dbReference type="Pfam" id="PF09349">
    <property type="entry name" value="OHCU_decarbox"/>
    <property type="match status" value="1"/>
</dbReference>
<dbReference type="InterPro" id="IPR036778">
    <property type="entry name" value="OHCU_decarboxylase_sf"/>
</dbReference>
<dbReference type="GO" id="GO:0019628">
    <property type="term" value="P:urate catabolic process"/>
    <property type="evidence" value="ECO:0007669"/>
    <property type="project" value="TreeGrafter"/>
</dbReference>
<keyword evidence="5" id="KW-0210">Decarboxylase</keyword>
<evidence type="ECO:0000256" key="4">
    <source>
        <dbReference type="ARBA" id="ARBA00022631"/>
    </source>
</evidence>
<evidence type="ECO:0000256" key="5">
    <source>
        <dbReference type="ARBA" id="ARBA00022793"/>
    </source>
</evidence>
<dbReference type="NCBIfam" id="TIGR03180">
    <property type="entry name" value="UraD_2"/>
    <property type="match status" value="1"/>
</dbReference>
<protein>
    <recommendedName>
        <fullName evidence="3">2-oxo-4-hydroxy-4-carboxy-5-ureidoimidazoline decarboxylase</fullName>
        <ecNumber evidence="3">4.1.1.97</ecNumber>
    </recommendedName>
</protein>
<dbReference type="NCBIfam" id="NF010372">
    <property type="entry name" value="PRK13798.1"/>
    <property type="match status" value="1"/>
</dbReference>
<proteinExistence type="predicted"/>
<dbReference type="EC" id="4.1.1.97" evidence="3"/>
<keyword evidence="4" id="KW-0659">Purine metabolism</keyword>
<keyword evidence="6 9" id="KW-0456">Lyase</keyword>
<evidence type="ECO:0000256" key="6">
    <source>
        <dbReference type="ARBA" id="ARBA00023239"/>
    </source>
</evidence>
<dbReference type="EMBL" id="AP022579">
    <property type="protein sequence ID" value="BBX92199.1"/>
    <property type="molecule type" value="Genomic_DNA"/>
</dbReference>
<reference evidence="8" key="2">
    <citation type="submission" date="2020-02" db="EMBL/GenBank/DDBJ databases">
        <authorList>
            <person name="Matsumoto Y."/>
            <person name="Motooka D."/>
            <person name="Nakamura S."/>
        </authorList>
    </citation>
    <scope>NUCLEOTIDE SEQUENCE</scope>
    <source>
        <strain evidence="8">JCM 15653</strain>
    </source>
</reference>
<dbReference type="Gene3D" id="1.10.3330.10">
    <property type="entry name" value="Oxo-4-hydroxy-4-carboxy-5-ureidoimidazoline decarboxylase"/>
    <property type="match status" value="1"/>
</dbReference>
<reference evidence="9 11" key="3">
    <citation type="journal article" date="2022" name="BMC Genomics">
        <title>Comparative genome analysis of mycobacteria focusing on tRNA and non-coding RNA.</title>
        <authorList>
            <person name="Behra P.R.K."/>
            <person name="Pettersson B.M.F."/>
            <person name="Ramesh M."/>
            <person name="Das S."/>
            <person name="Dasgupta S."/>
            <person name="Kirsebom L.A."/>
        </authorList>
    </citation>
    <scope>NUCLEOTIDE SEQUENCE [LARGE SCALE GENOMIC DNA]</scope>
    <source>
        <strain evidence="9 11">DSM 44677</strain>
    </source>
</reference>
<evidence type="ECO:0000256" key="3">
    <source>
        <dbReference type="ARBA" id="ARBA00012257"/>
    </source>
</evidence>
<dbReference type="InterPro" id="IPR017595">
    <property type="entry name" value="OHCU_decarboxylase-2"/>
</dbReference>
<evidence type="ECO:0000256" key="1">
    <source>
        <dbReference type="ARBA" id="ARBA00001163"/>
    </source>
</evidence>
<evidence type="ECO:0000313" key="9">
    <source>
        <dbReference type="EMBL" id="UNC02229.1"/>
    </source>
</evidence>
<gene>
    <name evidence="9" type="primary">uraD</name>
    <name evidence="9" type="ORF">H5U98_13090</name>
    <name evidence="8" type="ORF">MBOE_38480</name>
</gene>
<dbReference type="EMBL" id="CP060016">
    <property type="protein sequence ID" value="UNC02229.1"/>
    <property type="molecule type" value="Genomic_DNA"/>
</dbReference>
<organism evidence="9 11">
    <name type="scientific">Mycolicibacterium boenickei</name>
    <dbReference type="NCBI Taxonomy" id="146017"/>
    <lineage>
        <taxon>Bacteria</taxon>
        <taxon>Bacillati</taxon>
        <taxon>Actinomycetota</taxon>
        <taxon>Actinomycetes</taxon>
        <taxon>Mycobacteriales</taxon>
        <taxon>Mycobacteriaceae</taxon>
        <taxon>Mycolicibacterium</taxon>
    </lineage>
</organism>
<dbReference type="PANTHER" id="PTHR43466:SF1">
    <property type="entry name" value="2-OXO-4-HYDROXY-4-CARBOXY-5-UREIDOIMIDAZOLINE DECARBOXYLASE-RELATED"/>
    <property type="match status" value="1"/>
</dbReference>
<comment type="pathway">
    <text evidence="2">Purine metabolism; urate degradation; (S)-allantoin from urate: step 3/3.</text>
</comment>
<dbReference type="GO" id="GO:0006144">
    <property type="term" value="P:purine nucleobase metabolic process"/>
    <property type="evidence" value="ECO:0007669"/>
    <property type="project" value="UniProtKB-KW"/>
</dbReference>
<dbReference type="Proteomes" id="UP000466683">
    <property type="component" value="Chromosome"/>
</dbReference>
<name>A0AAX3A3X4_9MYCO</name>
<dbReference type="AlphaFoldDB" id="A0AAX3A3X4"/>
<evidence type="ECO:0000313" key="11">
    <source>
        <dbReference type="Proteomes" id="UP001162885"/>
    </source>
</evidence>
<accession>A0AAX3A3X4</accession>
<dbReference type="PANTHER" id="PTHR43466">
    <property type="entry name" value="2-OXO-4-HYDROXY-4-CARBOXY-5-UREIDOIMIDAZOLINE DECARBOXYLASE-RELATED"/>
    <property type="match status" value="1"/>
</dbReference>
<reference evidence="8 10" key="1">
    <citation type="journal article" date="2019" name="Emerg. Microbes Infect.">
        <title>Comprehensive subspecies identification of 175 nontuberculous mycobacteria species based on 7547 genomic profiles.</title>
        <authorList>
            <person name="Matsumoto Y."/>
            <person name="Kinjo T."/>
            <person name="Motooka D."/>
            <person name="Nabeya D."/>
            <person name="Jung N."/>
            <person name="Uechi K."/>
            <person name="Horii T."/>
            <person name="Iida T."/>
            <person name="Fujita J."/>
            <person name="Nakamura S."/>
        </authorList>
    </citation>
    <scope>NUCLEOTIDE SEQUENCE [LARGE SCALE GENOMIC DNA]</scope>
    <source>
        <strain evidence="8 10">JCM 15653</strain>
    </source>
</reference>
<keyword evidence="10" id="KW-1185">Reference proteome</keyword>
<evidence type="ECO:0000256" key="2">
    <source>
        <dbReference type="ARBA" id="ARBA00004754"/>
    </source>
</evidence>
<dbReference type="SUPFAM" id="SSF158694">
    <property type="entry name" value="UraD-Like"/>
    <property type="match status" value="1"/>
</dbReference>
<dbReference type="GO" id="GO:0051997">
    <property type="term" value="F:2-oxo-4-hydroxy-4-carboxy-5-ureidoimidazoline decarboxylase activity"/>
    <property type="evidence" value="ECO:0007669"/>
    <property type="project" value="UniProtKB-EC"/>
</dbReference>
<dbReference type="RefSeq" id="WP_077741031.1">
    <property type="nucleotide sequence ID" value="NZ_AP022579.1"/>
</dbReference>
<feature type="domain" description="Oxo-4-hydroxy-4-carboxy-5-ureidoimidazoline decarboxylase" evidence="7">
    <location>
        <begin position="9"/>
        <end position="157"/>
    </location>
</feature>
<evidence type="ECO:0000313" key="10">
    <source>
        <dbReference type="Proteomes" id="UP000466683"/>
    </source>
</evidence>
<dbReference type="Proteomes" id="UP001162885">
    <property type="component" value="Chromosome"/>
</dbReference>
<evidence type="ECO:0000259" key="7">
    <source>
        <dbReference type="Pfam" id="PF09349"/>
    </source>
</evidence>
<sequence>MPGPIEEFNRLDRRQQVQLLSSVCSSPAWSHQLQARGPFVDLDELLDQADQVVATLPDVEIDAALDGHPRIGDRPDNPSSVREQAGMATAGAALRAELAAKNRAYEEKFGYVYLVCASGRSAEELLGILTGRLSNDAETERTVMRGELAKINRLRLARLF</sequence>
<evidence type="ECO:0000313" key="8">
    <source>
        <dbReference type="EMBL" id="BBX92199.1"/>
    </source>
</evidence>
<dbReference type="InterPro" id="IPR018020">
    <property type="entry name" value="OHCU_decarboxylase"/>
</dbReference>
<comment type="catalytic activity">
    <reaction evidence="1">
        <text>5-hydroxy-2-oxo-4-ureido-2,5-dihydro-1H-imidazole-5-carboxylate + H(+) = (S)-allantoin + CO2</text>
        <dbReference type="Rhea" id="RHEA:26301"/>
        <dbReference type="ChEBI" id="CHEBI:15378"/>
        <dbReference type="ChEBI" id="CHEBI:15678"/>
        <dbReference type="ChEBI" id="CHEBI:16526"/>
        <dbReference type="ChEBI" id="CHEBI:58639"/>
        <dbReference type="EC" id="4.1.1.97"/>
    </reaction>
</comment>